<proteinExistence type="predicted"/>
<sequence length="95" mass="10076">MASCCSCLMTSIINVISSSKISSGAGGRNVVRAEGGLLQQIQSLSYYGPGRGEHVYGLGRIALLRSRRDSNYGQIRKEGRVGRGATSLSVSRQAI</sequence>
<reference evidence="1 2" key="1">
    <citation type="submission" date="2024-09" db="EMBL/GenBank/DDBJ databases">
        <title>Chromosome-scale assembly of Riccia fluitans.</title>
        <authorList>
            <person name="Paukszto L."/>
            <person name="Sawicki J."/>
            <person name="Karawczyk K."/>
            <person name="Piernik-Szablinska J."/>
            <person name="Szczecinska M."/>
            <person name="Mazdziarz M."/>
        </authorList>
    </citation>
    <scope>NUCLEOTIDE SEQUENCE [LARGE SCALE GENOMIC DNA]</scope>
    <source>
        <strain evidence="1">Rf_01</strain>
        <tissue evidence="1">Aerial parts of the thallus</tissue>
    </source>
</reference>
<protein>
    <submittedName>
        <fullName evidence="1">Uncharacterized protein</fullName>
    </submittedName>
</protein>
<organism evidence="1 2">
    <name type="scientific">Riccia fluitans</name>
    <dbReference type="NCBI Taxonomy" id="41844"/>
    <lineage>
        <taxon>Eukaryota</taxon>
        <taxon>Viridiplantae</taxon>
        <taxon>Streptophyta</taxon>
        <taxon>Embryophyta</taxon>
        <taxon>Marchantiophyta</taxon>
        <taxon>Marchantiopsida</taxon>
        <taxon>Marchantiidae</taxon>
        <taxon>Marchantiales</taxon>
        <taxon>Ricciaceae</taxon>
        <taxon>Riccia</taxon>
    </lineage>
</organism>
<dbReference type="EMBL" id="JBHFFA010000001">
    <property type="protein sequence ID" value="KAL2652393.1"/>
    <property type="molecule type" value="Genomic_DNA"/>
</dbReference>
<accession>A0ABD1ZLR7</accession>
<evidence type="ECO:0000313" key="1">
    <source>
        <dbReference type="EMBL" id="KAL2652393.1"/>
    </source>
</evidence>
<dbReference type="Proteomes" id="UP001605036">
    <property type="component" value="Unassembled WGS sequence"/>
</dbReference>
<dbReference type="AlphaFoldDB" id="A0ABD1ZLR7"/>
<keyword evidence="2" id="KW-1185">Reference proteome</keyword>
<name>A0ABD1ZLR7_9MARC</name>
<gene>
    <name evidence="1" type="ORF">R1flu_020521</name>
</gene>
<evidence type="ECO:0000313" key="2">
    <source>
        <dbReference type="Proteomes" id="UP001605036"/>
    </source>
</evidence>
<comment type="caution">
    <text evidence="1">The sequence shown here is derived from an EMBL/GenBank/DDBJ whole genome shotgun (WGS) entry which is preliminary data.</text>
</comment>